<dbReference type="EMBL" id="JALJOQ010000235">
    <property type="protein sequence ID" value="KAK9788017.1"/>
    <property type="molecule type" value="Genomic_DNA"/>
</dbReference>
<keyword evidence="2" id="KW-1185">Reference proteome</keyword>
<proteinExistence type="predicted"/>
<gene>
    <name evidence="1" type="ORF">WJX73_008564</name>
</gene>
<sequence length="195" mass="22088">MARAQEKIYKVLFKKAVREVTHSQLKKAPDSLISTFFLHGEHKTGEEFQLRYNDDGIPNHQAWPEGDADLFEVCMDCYTCAADRPPKARKLIPAATLKSSIVDFFKIPPKLWPQGLRVAMKAMEQRAQLHTLAEGLLDKCILMMEADMRKASVLIDNNLDAKYTFYFERATQAAGRPSANSGPQEQLEITDLICQ</sequence>
<comment type="caution">
    <text evidence="1">The sequence shown here is derived from an EMBL/GenBank/DDBJ whole genome shotgun (WGS) entry which is preliminary data.</text>
</comment>
<name>A0AAW1NJ65_9CHLO</name>
<accession>A0AAW1NJ65</accession>
<reference evidence="1 2" key="1">
    <citation type="journal article" date="2024" name="Nat. Commun.">
        <title>Phylogenomics reveals the evolutionary origins of lichenization in chlorophyte algae.</title>
        <authorList>
            <person name="Puginier C."/>
            <person name="Libourel C."/>
            <person name="Otte J."/>
            <person name="Skaloud P."/>
            <person name="Haon M."/>
            <person name="Grisel S."/>
            <person name="Petersen M."/>
            <person name="Berrin J.G."/>
            <person name="Delaux P.M."/>
            <person name="Dal Grande F."/>
            <person name="Keller J."/>
        </authorList>
    </citation>
    <scope>NUCLEOTIDE SEQUENCE [LARGE SCALE GENOMIC DNA]</scope>
    <source>
        <strain evidence="1 2">SAG 2036</strain>
    </source>
</reference>
<dbReference type="AlphaFoldDB" id="A0AAW1NJ65"/>
<evidence type="ECO:0000313" key="1">
    <source>
        <dbReference type="EMBL" id="KAK9788017.1"/>
    </source>
</evidence>
<dbReference type="Proteomes" id="UP001465755">
    <property type="component" value="Unassembled WGS sequence"/>
</dbReference>
<protein>
    <submittedName>
        <fullName evidence="1">Uncharacterized protein</fullName>
    </submittedName>
</protein>
<evidence type="ECO:0000313" key="2">
    <source>
        <dbReference type="Proteomes" id="UP001465755"/>
    </source>
</evidence>
<organism evidence="1 2">
    <name type="scientific">Symbiochloris irregularis</name>
    <dbReference type="NCBI Taxonomy" id="706552"/>
    <lineage>
        <taxon>Eukaryota</taxon>
        <taxon>Viridiplantae</taxon>
        <taxon>Chlorophyta</taxon>
        <taxon>core chlorophytes</taxon>
        <taxon>Trebouxiophyceae</taxon>
        <taxon>Trebouxiales</taxon>
        <taxon>Trebouxiaceae</taxon>
        <taxon>Symbiochloris</taxon>
    </lineage>
</organism>